<organism evidence="1 2">
    <name type="scientific">Rhizobium paranaense</name>
    <dbReference type="NCBI Taxonomy" id="1650438"/>
    <lineage>
        <taxon>Bacteria</taxon>
        <taxon>Pseudomonadati</taxon>
        <taxon>Pseudomonadota</taxon>
        <taxon>Alphaproteobacteria</taxon>
        <taxon>Hyphomicrobiales</taxon>
        <taxon>Rhizobiaceae</taxon>
        <taxon>Rhizobium/Agrobacterium group</taxon>
        <taxon>Rhizobium</taxon>
    </lineage>
</organism>
<name>A0A7W9D3R2_9HYPH</name>
<proteinExistence type="predicted"/>
<dbReference type="EMBL" id="JACHBI010000011">
    <property type="protein sequence ID" value="MBB5576171.1"/>
    <property type="molecule type" value="Genomic_DNA"/>
</dbReference>
<comment type="caution">
    <text evidence="1">The sequence shown here is derived from an EMBL/GenBank/DDBJ whole genome shotgun (WGS) entry which is preliminary data.</text>
</comment>
<dbReference type="AlphaFoldDB" id="A0A7W9D3R2"/>
<evidence type="ECO:0000313" key="1">
    <source>
        <dbReference type="EMBL" id="MBB5576171.1"/>
    </source>
</evidence>
<evidence type="ECO:0000313" key="2">
    <source>
        <dbReference type="Proteomes" id="UP000549882"/>
    </source>
</evidence>
<protein>
    <submittedName>
        <fullName evidence="1">Uncharacterized protein</fullName>
    </submittedName>
</protein>
<dbReference type="Proteomes" id="UP000549882">
    <property type="component" value="Unassembled WGS sequence"/>
</dbReference>
<accession>A0A7W9D3R2</accession>
<gene>
    <name evidence="1" type="ORF">GGD50_004806</name>
</gene>
<sequence length="44" mass="4471">MIDGIKAQAIFSVIERIAPLSLATATTTTSISSIPAAIATLVGR</sequence>
<keyword evidence="2" id="KW-1185">Reference proteome</keyword>
<reference evidence="1 2" key="1">
    <citation type="submission" date="2020-08" db="EMBL/GenBank/DDBJ databases">
        <title>Genomic Encyclopedia of Type Strains, Phase IV (KMG-V): Genome sequencing to study the core and pangenomes of soil and plant-associated prokaryotes.</title>
        <authorList>
            <person name="Whitman W."/>
        </authorList>
    </citation>
    <scope>NUCLEOTIDE SEQUENCE [LARGE SCALE GENOMIC DNA]</scope>
    <source>
        <strain evidence="1 2">SEMIA 4064</strain>
    </source>
</reference>